<dbReference type="GO" id="GO:0008422">
    <property type="term" value="F:beta-glucosidase activity"/>
    <property type="evidence" value="ECO:0007669"/>
    <property type="project" value="TreeGrafter"/>
</dbReference>
<proteinExistence type="inferred from homology"/>
<protein>
    <submittedName>
        <fullName evidence="4">Unannotated protein</fullName>
    </submittedName>
</protein>
<dbReference type="Gene3D" id="3.20.20.80">
    <property type="entry name" value="Glycosidases"/>
    <property type="match status" value="1"/>
</dbReference>
<dbReference type="InterPro" id="IPR001360">
    <property type="entry name" value="Glyco_hydro_1"/>
</dbReference>
<evidence type="ECO:0000256" key="1">
    <source>
        <dbReference type="ARBA" id="ARBA00010838"/>
    </source>
</evidence>
<dbReference type="EMBL" id="CAFAAJ010000023">
    <property type="protein sequence ID" value="CAB4794464.1"/>
    <property type="molecule type" value="Genomic_DNA"/>
</dbReference>
<dbReference type="PANTHER" id="PTHR10353:SF36">
    <property type="entry name" value="LP05116P"/>
    <property type="match status" value="1"/>
</dbReference>
<name>A0A6J6XFW8_9ZZZZ</name>
<comment type="similarity">
    <text evidence="1">Belongs to the glycosyl hydrolase 1 family.</text>
</comment>
<dbReference type="GO" id="GO:0005975">
    <property type="term" value="P:carbohydrate metabolic process"/>
    <property type="evidence" value="ECO:0007669"/>
    <property type="project" value="InterPro"/>
</dbReference>
<organism evidence="4">
    <name type="scientific">freshwater metagenome</name>
    <dbReference type="NCBI Taxonomy" id="449393"/>
    <lineage>
        <taxon>unclassified sequences</taxon>
        <taxon>metagenomes</taxon>
        <taxon>ecological metagenomes</taxon>
    </lineage>
</organism>
<gene>
    <name evidence="4" type="ORF">UFOPK3001_00531</name>
</gene>
<evidence type="ECO:0000313" key="4">
    <source>
        <dbReference type="EMBL" id="CAB4794464.1"/>
    </source>
</evidence>
<evidence type="ECO:0000256" key="3">
    <source>
        <dbReference type="ARBA" id="ARBA00023295"/>
    </source>
</evidence>
<reference evidence="4" key="1">
    <citation type="submission" date="2020-05" db="EMBL/GenBank/DDBJ databases">
        <authorList>
            <person name="Chiriac C."/>
            <person name="Salcher M."/>
            <person name="Ghai R."/>
            <person name="Kavagutti S V."/>
        </authorList>
    </citation>
    <scope>NUCLEOTIDE SEQUENCE</scope>
</reference>
<keyword evidence="2" id="KW-0378">Hydrolase</keyword>
<dbReference type="AlphaFoldDB" id="A0A6J6XFW8"/>
<accession>A0A6J6XFW8</accession>
<sequence>MTQPVPTLQLGGALSALGILGTSPNSDWAGPPSPGNDFFTRYEEDLELLAGTGVHSIRLGLDWSRLQPVPGKVDDDWREWYQSVFLAAAHNGIAVWATLHERSVPAWFDDEGSFSDSRTAGLAWPRWVETAAELFGDDVAGWFPIIDPVSAAARWTADTRKHEVALINMAVAWRDAWRILQGGPPVSTALGVRMVRPTDGTVPAQNAARFEDHVRWTMWLRGLRDGTIYLPNGTEREVADLGGSLDRLGIVTSLDVPEGTITDDTRRRWEERLGSLLRRAAEEGPDRPVILAGIDVRWANNEERRLFVESTVHAIRGATSDGIPLDAVFVDPAISPRDAHVASLVDRDRNPTGETDAWLVLTPPARGTD</sequence>
<dbReference type="InterPro" id="IPR017853">
    <property type="entry name" value="GH"/>
</dbReference>
<keyword evidence="3" id="KW-0326">Glycosidase</keyword>
<dbReference type="SUPFAM" id="SSF51445">
    <property type="entry name" value="(Trans)glycosidases"/>
    <property type="match status" value="1"/>
</dbReference>
<dbReference type="Pfam" id="PF00232">
    <property type="entry name" value="Glyco_hydro_1"/>
    <property type="match status" value="1"/>
</dbReference>
<evidence type="ECO:0000256" key="2">
    <source>
        <dbReference type="ARBA" id="ARBA00022801"/>
    </source>
</evidence>
<dbReference type="PANTHER" id="PTHR10353">
    <property type="entry name" value="GLYCOSYL HYDROLASE"/>
    <property type="match status" value="1"/>
</dbReference>